<name>A0AAV8XKW4_9CUCU</name>
<proteinExistence type="predicted"/>
<gene>
    <name evidence="1" type="ORF">NQ318_005702</name>
</gene>
<protein>
    <submittedName>
        <fullName evidence="1">Uncharacterized protein</fullName>
    </submittedName>
</protein>
<evidence type="ECO:0000313" key="1">
    <source>
        <dbReference type="EMBL" id="KAJ8939341.1"/>
    </source>
</evidence>
<comment type="caution">
    <text evidence="1">The sequence shown here is derived from an EMBL/GenBank/DDBJ whole genome shotgun (WGS) entry which is preliminary data.</text>
</comment>
<organism evidence="1 2">
    <name type="scientific">Aromia moschata</name>
    <dbReference type="NCBI Taxonomy" id="1265417"/>
    <lineage>
        <taxon>Eukaryota</taxon>
        <taxon>Metazoa</taxon>
        <taxon>Ecdysozoa</taxon>
        <taxon>Arthropoda</taxon>
        <taxon>Hexapoda</taxon>
        <taxon>Insecta</taxon>
        <taxon>Pterygota</taxon>
        <taxon>Neoptera</taxon>
        <taxon>Endopterygota</taxon>
        <taxon>Coleoptera</taxon>
        <taxon>Polyphaga</taxon>
        <taxon>Cucujiformia</taxon>
        <taxon>Chrysomeloidea</taxon>
        <taxon>Cerambycidae</taxon>
        <taxon>Cerambycinae</taxon>
        <taxon>Callichromatini</taxon>
        <taxon>Aromia</taxon>
    </lineage>
</organism>
<keyword evidence="2" id="KW-1185">Reference proteome</keyword>
<dbReference type="AlphaFoldDB" id="A0AAV8XKW4"/>
<dbReference type="Proteomes" id="UP001162162">
    <property type="component" value="Unassembled WGS sequence"/>
</dbReference>
<accession>A0AAV8XKW4</accession>
<dbReference type="EMBL" id="JAPWTK010000494">
    <property type="protein sequence ID" value="KAJ8939341.1"/>
    <property type="molecule type" value="Genomic_DNA"/>
</dbReference>
<reference evidence="1" key="1">
    <citation type="journal article" date="2023" name="Insect Mol. Biol.">
        <title>Genome sequencing provides insights into the evolution of gene families encoding plant cell wall-degrading enzymes in longhorned beetles.</title>
        <authorList>
            <person name="Shin N.R."/>
            <person name="Okamura Y."/>
            <person name="Kirsch R."/>
            <person name="Pauchet Y."/>
        </authorList>
    </citation>
    <scope>NUCLEOTIDE SEQUENCE</scope>
    <source>
        <strain evidence="1">AMC_N1</strain>
    </source>
</reference>
<sequence length="82" mass="9416">MDVKRPKTICVSDGLQLTLLHITDPRDDVHILFCDVARFFDTNLSKKCIYLAILAHQRLPQHVENQYKDIVGILEGKARNRG</sequence>
<evidence type="ECO:0000313" key="2">
    <source>
        <dbReference type="Proteomes" id="UP001162162"/>
    </source>
</evidence>